<protein>
    <submittedName>
        <fullName evidence="2">3'-5' exonuclease</fullName>
    </submittedName>
</protein>
<dbReference type="InterPro" id="IPR012337">
    <property type="entry name" value="RNaseH-like_sf"/>
</dbReference>
<dbReference type="AlphaFoldDB" id="A0A6B2H675"/>
<dbReference type="Pfam" id="PF00929">
    <property type="entry name" value="RNase_T"/>
    <property type="match status" value="1"/>
</dbReference>
<dbReference type="CDD" id="cd06127">
    <property type="entry name" value="DEDDh"/>
    <property type="match status" value="1"/>
</dbReference>
<keyword evidence="3" id="KW-1185">Reference proteome</keyword>
<keyword evidence="2" id="KW-0269">Exonuclease</keyword>
<dbReference type="GO" id="GO:0005829">
    <property type="term" value="C:cytosol"/>
    <property type="evidence" value="ECO:0007669"/>
    <property type="project" value="TreeGrafter"/>
</dbReference>
<dbReference type="PANTHER" id="PTHR30231">
    <property type="entry name" value="DNA POLYMERASE III SUBUNIT EPSILON"/>
    <property type="match status" value="1"/>
</dbReference>
<dbReference type="RefSeq" id="WP_162346331.1">
    <property type="nucleotide sequence ID" value="NZ_JAAEAA010000011.1"/>
</dbReference>
<dbReference type="EMBL" id="JAAEAA010000011">
    <property type="protein sequence ID" value="NDK56276.1"/>
    <property type="molecule type" value="Genomic_DNA"/>
</dbReference>
<gene>
    <name evidence="2" type="ORF">GWO68_10135</name>
</gene>
<organism evidence="2 3">
    <name type="scientific">Pontibacter fetidus</name>
    <dbReference type="NCBI Taxonomy" id="2700082"/>
    <lineage>
        <taxon>Bacteria</taxon>
        <taxon>Pseudomonadati</taxon>
        <taxon>Bacteroidota</taxon>
        <taxon>Cytophagia</taxon>
        <taxon>Cytophagales</taxon>
        <taxon>Hymenobacteraceae</taxon>
        <taxon>Pontibacter</taxon>
    </lineage>
</organism>
<sequence>MKLNLKRPIVFFDLETTGTDISKDRIVEISVLKVMPDGEEILKTRKINPTIPIPLESSLIHKIYDEDVKDCPTFAQVAKNLDQFMKGCDLGGYNLIRFDIPLLAEEFLRASIDFDLDNRHVVDACRIFHMMEQRTLSAAYKYYCDKTLENAHSAEADTVATYHILMAQLDRYQNTPIEITEGIEEYPVQNDIAQLHKFTFQKTADLAGRITYNNAGQEVFNFGKHKNAIVEEVLQKEPTYYDWMMKGDFPLYTKKILTRIRLRSMQSSVS</sequence>
<keyword evidence="2" id="KW-0540">Nuclease</keyword>
<evidence type="ECO:0000313" key="3">
    <source>
        <dbReference type="Proteomes" id="UP000478546"/>
    </source>
</evidence>
<dbReference type="PANTHER" id="PTHR30231:SF41">
    <property type="entry name" value="DNA POLYMERASE III SUBUNIT EPSILON"/>
    <property type="match status" value="1"/>
</dbReference>
<dbReference type="InterPro" id="IPR036397">
    <property type="entry name" value="RNaseH_sf"/>
</dbReference>
<dbReference type="GO" id="GO:0003676">
    <property type="term" value="F:nucleic acid binding"/>
    <property type="evidence" value="ECO:0007669"/>
    <property type="project" value="InterPro"/>
</dbReference>
<reference evidence="2 3" key="1">
    <citation type="submission" date="2020-01" db="EMBL/GenBank/DDBJ databases">
        <authorList>
            <person name="Kim M.K."/>
        </authorList>
    </citation>
    <scope>NUCLEOTIDE SEQUENCE [LARGE SCALE GENOMIC DNA]</scope>
    <source>
        <strain evidence="2 3">BT213</strain>
    </source>
</reference>
<feature type="domain" description="Exonuclease" evidence="1">
    <location>
        <begin position="8"/>
        <end position="174"/>
    </location>
</feature>
<dbReference type="SMART" id="SM00479">
    <property type="entry name" value="EXOIII"/>
    <property type="match status" value="1"/>
</dbReference>
<dbReference type="GO" id="GO:0008408">
    <property type="term" value="F:3'-5' exonuclease activity"/>
    <property type="evidence" value="ECO:0007669"/>
    <property type="project" value="TreeGrafter"/>
</dbReference>
<dbReference type="InterPro" id="IPR046768">
    <property type="entry name" value="ExoX-like_C"/>
</dbReference>
<evidence type="ECO:0000313" key="2">
    <source>
        <dbReference type="EMBL" id="NDK56276.1"/>
    </source>
</evidence>
<dbReference type="SUPFAM" id="SSF53098">
    <property type="entry name" value="Ribonuclease H-like"/>
    <property type="match status" value="1"/>
</dbReference>
<name>A0A6B2H675_9BACT</name>
<accession>A0A6B2H675</accession>
<dbReference type="InterPro" id="IPR013520">
    <property type="entry name" value="Ribonucl_H"/>
</dbReference>
<dbReference type="Proteomes" id="UP000478546">
    <property type="component" value="Unassembled WGS sequence"/>
</dbReference>
<comment type="caution">
    <text evidence="2">The sequence shown here is derived from an EMBL/GenBank/DDBJ whole genome shotgun (WGS) entry which is preliminary data.</text>
</comment>
<dbReference type="Pfam" id="PF20600">
    <property type="entry name" value="ExoX-like_C"/>
    <property type="match status" value="1"/>
</dbReference>
<proteinExistence type="predicted"/>
<dbReference type="GO" id="GO:0045004">
    <property type="term" value="P:DNA replication proofreading"/>
    <property type="evidence" value="ECO:0007669"/>
    <property type="project" value="TreeGrafter"/>
</dbReference>
<dbReference type="Gene3D" id="3.30.420.10">
    <property type="entry name" value="Ribonuclease H-like superfamily/Ribonuclease H"/>
    <property type="match status" value="1"/>
</dbReference>
<evidence type="ECO:0000259" key="1">
    <source>
        <dbReference type="SMART" id="SM00479"/>
    </source>
</evidence>
<keyword evidence="2" id="KW-0378">Hydrolase</keyword>